<organism evidence="2 3">
    <name type="scientific">Amylocarpus encephaloides</name>
    <dbReference type="NCBI Taxonomy" id="45428"/>
    <lineage>
        <taxon>Eukaryota</taxon>
        <taxon>Fungi</taxon>
        <taxon>Dikarya</taxon>
        <taxon>Ascomycota</taxon>
        <taxon>Pezizomycotina</taxon>
        <taxon>Leotiomycetes</taxon>
        <taxon>Helotiales</taxon>
        <taxon>Helotiales incertae sedis</taxon>
        <taxon>Amylocarpus</taxon>
    </lineage>
</organism>
<feature type="non-terminal residue" evidence="2">
    <location>
        <position position="1"/>
    </location>
</feature>
<comment type="caution">
    <text evidence="2">The sequence shown here is derived from an EMBL/GenBank/DDBJ whole genome shotgun (WGS) entry which is preliminary data.</text>
</comment>
<accession>A0A9P8C1Q0</accession>
<dbReference type="AlphaFoldDB" id="A0A9P8C1Q0"/>
<feature type="non-terminal residue" evidence="2">
    <location>
        <position position="54"/>
    </location>
</feature>
<name>A0A9P8C1Q0_9HELO</name>
<reference evidence="2" key="1">
    <citation type="journal article" date="2021" name="IMA Fungus">
        <title>Genomic characterization of three marine fungi, including Emericellopsis atlantica sp. nov. with signatures of a generalist lifestyle and marine biomass degradation.</title>
        <authorList>
            <person name="Hagestad O.C."/>
            <person name="Hou L."/>
            <person name="Andersen J.H."/>
            <person name="Hansen E.H."/>
            <person name="Altermark B."/>
            <person name="Li C."/>
            <person name="Kuhnert E."/>
            <person name="Cox R.J."/>
            <person name="Crous P.W."/>
            <person name="Spatafora J.W."/>
            <person name="Lail K."/>
            <person name="Amirebrahimi M."/>
            <person name="Lipzen A."/>
            <person name="Pangilinan J."/>
            <person name="Andreopoulos W."/>
            <person name="Hayes R.D."/>
            <person name="Ng V."/>
            <person name="Grigoriev I.V."/>
            <person name="Jackson S.A."/>
            <person name="Sutton T.D.S."/>
            <person name="Dobson A.D.W."/>
            <person name="Rama T."/>
        </authorList>
    </citation>
    <scope>NUCLEOTIDE SEQUENCE</scope>
    <source>
        <strain evidence="2">TRa018bII</strain>
    </source>
</reference>
<dbReference type="PANTHER" id="PTHR33112:SF16">
    <property type="entry name" value="HETEROKARYON INCOMPATIBILITY DOMAIN-CONTAINING PROTEIN"/>
    <property type="match status" value="1"/>
</dbReference>
<dbReference type="EMBL" id="MU251777">
    <property type="protein sequence ID" value="KAG9229366.1"/>
    <property type="molecule type" value="Genomic_DNA"/>
</dbReference>
<proteinExistence type="predicted"/>
<feature type="domain" description="Heterokaryon incompatibility" evidence="1">
    <location>
        <begin position="2"/>
        <end position="50"/>
    </location>
</feature>
<dbReference type="InterPro" id="IPR010730">
    <property type="entry name" value="HET"/>
</dbReference>
<evidence type="ECO:0000259" key="1">
    <source>
        <dbReference type="Pfam" id="PF06985"/>
    </source>
</evidence>
<dbReference type="OrthoDB" id="3563405at2759"/>
<evidence type="ECO:0000313" key="2">
    <source>
        <dbReference type="EMBL" id="KAG9229366.1"/>
    </source>
</evidence>
<evidence type="ECO:0000313" key="3">
    <source>
        <dbReference type="Proteomes" id="UP000824998"/>
    </source>
</evidence>
<sequence length="54" mass="5991">KLGIRYLWNDALCIIQDHAEDRNRELVKMHETYSGAAINILASSARNASGALYG</sequence>
<gene>
    <name evidence="2" type="ORF">BJ875DRAFT_337721</name>
</gene>
<dbReference type="PANTHER" id="PTHR33112">
    <property type="entry name" value="DOMAIN PROTEIN, PUTATIVE-RELATED"/>
    <property type="match status" value="1"/>
</dbReference>
<protein>
    <recommendedName>
        <fullName evidence="1">Heterokaryon incompatibility domain-containing protein</fullName>
    </recommendedName>
</protein>
<keyword evidence="3" id="KW-1185">Reference proteome</keyword>
<dbReference type="Proteomes" id="UP000824998">
    <property type="component" value="Unassembled WGS sequence"/>
</dbReference>
<dbReference type="Pfam" id="PF06985">
    <property type="entry name" value="HET"/>
    <property type="match status" value="1"/>
</dbReference>